<feature type="region of interest" description="Disordered" evidence="1">
    <location>
        <begin position="42"/>
        <end position="77"/>
    </location>
</feature>
<keyword evidence="3" id="KW-1185">Reference proteome</keyword>
<evidence type="ECO:0000313" key="2">
    <source>
        <dbReference type="EMBL" id="KZV23609.1"/>
    </source>
</evidence>
<evidence type="ECO:0000256" key="1">
    <source>
        <dbReference type="SAM" id="MobiDB-lite"/>
    </source>
</evidence>
<accession>A0A2Z7AVX9</accession>
<feature type="compositionally biased region" description="Polar residues" evidence="1">
    <location>
        <begin position="63"/>
        <end position="75"/>
    </location>
</feature>
<dbReference type="EMBL" id="KV013429">
    <property type="protein sequence ID" value="KZV23609.1"/>
    <property type="molecule type" value="Genomic_DNA"/>
</dbReference>
<reference evidence="2 3" key="1">
    <citation type="journal article" date="2015" name="Proc. Natl. Acad. Sci. U.S.A.">
        <title>The resurrection genome of Boea hygrometrica: A blueprint for survival of dehydration.</title>
        <authorList>
            <person name="Xiao L."/>
            <person name="Yang G."/>
            <person name="Zhang L."/>
            <person name="Yang X."/>
            <person name="Zhao S."/>
            <person name="Ji Z."/>
            <person name="Zhou Q."/>
            <person name="Hu M."/>
            <person name="Wang Y."/>
            <person name="Chen M."/>
            <person name="Xu Y."/>
            <person name="Jin H."/>
            <person name="Xiao X."/>
            <person name="Hu G."/>
            <person name="Bao F."/>
            <person name="Hu Y."/>
            <person name="Wan P."/>
            <person name="Li L."/>
            <person name="Deng X."/>
            <person name="Kuang T."/>
            <person name="Xiang C."/>
            <person name="Zhu J.K."/>
            <person name="Oliver M.J."/>
            <person name="He Y."/>
        </authorList>
    </citation>
    <scope>NUCLEOTIDE SEQUENCE [LARGE SCALE GENOMIC DNA]</scope>
    <source>
        <strain evidence="3">cv. XS01</strain>
    </source>
</reference>
<proteinExistence type="predicted"/>
<name>A0A2Z7AVX9_9LAMI</name>
<feature type="compositionally biased region" description="Polar residues" evidence="1">
    <location>
        <begin position="1"/>
        <end position="19"/>
    </location>
</feature>
<evidence type="ECO:0000313" key="3">
    <source>
        <dbReference type="Proteomes" id="UP000250235"/>
    </source>
</evidence>
<feature type="region of interest" description="Disordered" evidence="1">
    <location>
        <begin position="1"/>
        <end position="20"/>
    </location>
</feature>
<protein>
    <submittedName>
        <fullName evidence="2">Uncharacterized protein</fullName>
    </submittedName>
</protein>
<dbReference type="Proteomes" id="UP000250235">
    <property type="component" value="Unassembled WGS sequence"/>
</dbReference>
<dbReference type="AlphaFoldDB" id="A0A2Z7AVX9"/>
<sequence length="142" mass="15226">MTSAVMSSQPAGSLYIQTQERSDVVEEEIQSQATVHQQLVHPDGFALRTSSRGKSSRKHLKPTTGQPAASISSPAQPVASFAHPVASSMYQSQATALCISSRDAVAMESSRKKADVVESYNSVVKVTSRSDEPAAKQLTIYE</sequence>
<gene>
    <name evidence="2" type="ORF">F511_24018</name>
</gene>
<organism evidence="2 3">
    <name type="scientific">Dorcoceras hygrometricum</name>
    <dbReference type="NCBI Taxonomy" id="472368"/>
    <lineage>
        <taxon>Eukaryota</taxon>
        <taxon>Viridiplantae</taxon>
        <taxon>Streptophyta</taxon>
        <taxon>Embryophyta</taxon>
        <taxon>Tracheophyta</taxon>
        <taxon>Spermatophyta</taxon>
        <taxon>Magnoliopsida</taxon>
        <taxon>eudicotyledons</taxon>
        <taxon>Gunneridae</taxon>
        <taxon>Pentapetalae</taxon>
        <taxon>asterids</taxon>
        <taxon>lamiids</taxon>
        <taxon>Lamiales</taxon>
        <taxon>Gesneriaceae</taxon>
        <taxon>Didymocarpoideae</taxon>
        <taxon>Trichosporeae</taxon>
        <taxon>Loxocarpinae</taxon>
        <taxon>Dorcoceras</taxon>
    </lineage>
</organism>